<dbReference type="InterPro" id="IPR030392">
    <property type="entry name" value="S74_ICA"/>
</dbReference>
<reference evidence="4 5" key="1">
    <citation type="submission" date="2019-02" db="EMBL/GenBank/DDBJ databases">
        <title>Bacterial novel species Emticicia sp. 17J42-9 isolated from soil.</title>
        <authorList>
            <person name="Jung H.-Y."/>
        </authorList>
    </citation>
    <scope>NUCLEOTIDE SEQUENCE [LARGE SCALE GENOMIC DNA]</scope>
    <source>
        <strain evidence="4 5">17J42-9</strain>
    </source>
</reference>
<dbReference type="PROSITE" id="PS51688">
    <property type="entry name" value="ICA"/>
    <property type="match status" value="1"/>
</dbReference>
<dbReference type="OrthoDB" id="922681at2"/>
<feature type="coiled-coil region" evidence="1">
    <location>
        <begin position="348"/>
        <end position="382"/>
    </location>
</feature>
<evidence type="ECO:0000256" key="1">
    <source>
        <dbReference type="SAM" id="Coils"/>
    </source>
</evidence>
<evidence type="ECO:0000313" key="4">
    <source>
        <dbReference type="EMBL" id="RYU92723.1"/>
    </source>
</evidence>
<proteinExistence type="predicted"/>
<accession>A0A4Q5LTH9</accession>
<protein>
    <recommendedName>
        <fullName evidence="3">Peptidase S74 domain-containing protein</fullName>
    </recommendedName>
</protein>
<keyword evidence="2" id="KW-0732">Signal</keyword>
<evidence type="ECO:0000256" key="2">
    <source>
        <dbReference type="SAM" id="SignalP"/>
    </source>
</evidence>
<name>A0A4Q5LTH9_9BACT</name>
<feature type="domain" description="Peptidase S74" evidence="3">
    <location>
        <begin position="270"/>
        <end position="362"/>
    </location>
</feature>
<dbReference type="RefSeq" id="WP_130024087.1">
    <property type="nucleotide sequence ID" value="NZ_SEWF01000075.1"/>
</dbReference>
<dbReference type="Proteomes" id="UP000293162">
    <property type="component" value="Unassembled WGS sequence"/>
</dbReference>
<dbReference type="EMBL" id="SEWF01000075">
    <property type="protein sequence ID" value="RYU92723.1"/>
    <property type="molecule type" value="Genomic_DNA"/>
</dbReference>
<evidence type="ECO:0000259" key="3">
    <source>
        <dbReference type="PROSITE" id="PS51688"/>
    </source>
</evidence>
<evidence type="ECO:0000313" key="5">
    <source>
        <dbReference type="Proteomes" id="UP000293162"/>
    </source>
</evidence>
<feature type="chain" id="PRO_5020436337" description="Peptidase S74 domain-containing protein" evidence="2">
    <location>
        <begin position="21"/>
        <end position="387"/>
    </location>
</feature>
<keyword evidence="5" id="KW-1185">Reference proteome</keyword>
<feature type="signal peptide" evidence="2">
    <location>
        <begin position="1"/>
        <end position="20"/>
    </location>
</feature>
<dbReference type="Pfam" id="PF13884">
    <property type="entry name" value="Peptidase_S74"/>
    <property type="match status" value="1"/>
</dbReference>
<sequence length="387" mass="41057">MKTTLLIFCLVIGVYQMAHAQSATVLPTSGEVYSNNTGNNASAIKGVMTNSTSNTFNAAVRGEHLGAEGYGMGVYGSHGGLGYGVFGISGNGIGVYGESSNSSGLTGYSNGSSGIVGLSNSGSAGFLHSIAADNVAPVLELNHSGIGRGILIRLNNATNAANGLFIDHLGTGTGAHIRKFDTSGLGAGLIAEKRTPYTGNYTTDPHAELEVRHGDGGVVGMSGLRIVNTGPNLNNWTLWTSNTNGSLLLMANGIIRGSFNPSTGAYTPASDIRLKHNIKNYSPTLTNLLKIGIKSYQVHHSAKAEVGLLAQEVLQYFPELIYDGVDEKGEQRYFMDYARIGVLAVKGIQEQQSIIDKQQSKIQTLEKEVQLLRNEMNELKKMLMKGK</sequence>
<comment type="caution">
    <text evidence="4">The sequence shown here is derived from an EMBL/GenBank/DDBJ whole genome shotgun (WGS) entry which is preliminary data.</text>
</comment>
<keyword evidence="1" id="KW-0175">Coiled coil</keyword>
<gene>
    <name evidence="4" type="ORF">EWM59_25635</name>
</gene>
<organism evidence="4 5">
    <name type="scientific">Emticicia agri</name>
    <dbReference type="NCBI Taxonomy" id="2492393"/>
    <lineage>
        <taxon>Bacteria</taxon>
        <taxon>Pseudomonadati</taxon>
        <taxon>Bacteroidota</taxon>
        <taxon>Cytophagia</taxon>
        <taxon>Cytophagales</taxon>
        <taxon>Leadbetterellaceae</taxon>
        <taxon>Emticicia</taxon>
    </lineage>
</organism>
<dbReference type="AlphaFoldDB" id="A0A4Q5LTH9"/>